<dbReference type="Gene3D" id="1.10.10.10">
    <property type="entry name" value="Winged helix-like DNA-binding domain superfamily/Winged helix DNA-binding domain"/>
    <property type="match status" value="1"/>
</dbReference>
<dbReference type="InterPro" id="IPR052526">
    <property type="entry name" value="HTH-type_Bedaq_tolerance"/>
</dbReference>
<keyword evidence="4" id="KW-1185">Reference proteome</keyword>
<evidence type="ECO:0000313" key="3">
    <source>
        <dbReference type="EMBL" id="MBF9066742.1"/>
    </source>
</evidence>
<evidence type="ECO:0000313" key="4">
    <source>
        <dbReference type="Proteomes" id="UP000657385"/>
    </source>
</evidence>
<feature type="domain" description="HTH marR-type" evidence="2">
    <location>
        <begin position="19"/>
        <end position="154"/>
    </location>
</feature>
<protein>
    <submittedName>
        <fullName evidence="3">MarR family transcriptional regulator</fullName>
    </submittedName>
</protein>
<dbReference type="Pfam" id="PF01047">
    <property type="entry name" value="MarR"/>
    <property type="match status" value="1"/>
</dbReference>
<name>A0A931B077_9ACTN</name>
<dbReference type="InterPro" id="IPR000835">
    <property type="entry name" value="HTH_MarR-typ"/>
</dbReference>
<dbReference type="Proteomes" id="UP000657385">
    <property type="component" value="Unassembled WGS sequence"/>
</dbReference>
<dbReference type="GO" id="GO:0003700">
    <property type="term" value="F:DNA-binding transcription factor activity"/>
    <property type="evidence" value="ECO:0007669"/>
    <property type="project" value="InterPro"/>
</dbReference>
<feature type="region of interest" description="Disordered" evidence="1">
    <location>
        <begin position="1"/>
        <end position="24"/>
    </location>
</feature>
<dbReference type="SMART" id="SM00347">
    <property type="entry name" value="HTH_MARR"/>
    <property type="match status" value="1"/>
</dbReference>
<dbReference type="PANTHER" id="PTHR39515:SF2">
    <property type="entry name" value="HTH-TYPE TRANSCRIPTIONAL REGULATOR RV0880"/>
    <property type="match status" value="1"/>
</dbReference>
<reference evidence="3" key="1">
    <citation type="submission" date="2020-11" db="EMBL/GenBank/DDBJ databases">
        <title>Isolation and identification of active actinomycetes.</title>
        <authorList>
            <person name="Yu B."/>
        </authorList>
    </citation>
    <scope>NUCLEOTIDE SEQUENCE</scope>
    <source>
        <strain evidence="3">NEAU-YB345</strain>
    </source>
</reference>
<dbReference type="InterPro" id="IPR036388">
    <property type="entry name" value="WH-like_DNA-bd_sf"/>
</dbReference>
<feature type="region of interest" description="Disordered" evidence="1">
    <location>
        <begin position="63"/>
        <end position="100"/>
    </location>
</feature>
<dbReference type="AlphaFoldDB" id="A0A931B077"/>
<organism evidence="3 4">
    <name type="scientific">Streptacidiphilus fuscans</name>
    <dbReference type="NCBI Taxonomy" id="2789292"/>
    <lineage>
        <taxon>Bacteria</taxon>
        <taxon>Bacillati</taxon>
        <taxon>Actinomycetota</taxon>
        <taxon>Actinomycetes</taxon>
        <taxon>Kitasatosporales</taxon>
        <taxon>Streptomycetaceae</taxon>
        <taxon>Streptacidiphilus</taxon>
    </lineage>
</organism>
<evidence type="ECO:0000256" key="1">
    <source>
        <dbReference type="SAM" id="MobiDB-lite"/>
    </source>
</evidence>
<proteinExistence type="predicted"/>
<feature type="compositionally biased region" description="Polar residues" evidence="1">
    <location>
        <begin position="1"/>
        <end position="11"/>
    </location>
</feature>
<dbReference type="PROSITE" id="PS50995">
    <property type="entry name" value="HTH_MARR_2"/>
    <property type="match status" value="1"/>
</dbReference>
<comment type="caution">
    <text evidence="3">The sequence shown here is derived from an EMBL/GenBank/DDBJ whole genome shotgun (WGS) entry which is preliminary data.</text>
</comment>
<sequence length="155" mass="16939">MEKQATDQQAAGMSLGGDEPDLSGELRSAVGRLYRRFRSERPDGSLGDVALEVLTRLHKHGPQTLTELSERDRVSPASMSQTVNRLTSAGYAVRTPDPDDRRKVRFSATAEGDALARAARDQRNAWLDRQLHALSAEDRAVIARAAELLGDIADS</sequence>
<evidence type="ECO:0000259" key="2">
    <source>
        <dbReference type="PROSITE" id="PS50995"/>
    </source>
</evidence>
<gene>
    <name evidence="3" type="ORF">I2501_01650</name>
</gene>
<feature type="compositionally biased region" description="Polar residues" evidence="1">
    <location>
        <begin position="77"/>
        <end position="87"/>
    </location>
</feature>
<dbReference type="RefSeq" id="WP_196191929.1">
    <property type="nucleotide sequence ID" value="NZ_JADPRT010000001.1"/>
</dbReference>
<accession>A0A931B077</accession>
<dbReference type="SUPFAM" id="SSF46785">
    <property type="entry name" value="Winged helix' DNA-binding domain"/>
    <property type="match status" value="1"/>
</dbReference>
<dbReference type="InterPro" id="IPR036390">
    <property type="entry name" value="WH_DNA-bd_sf"/>
</dbReference>
<dbReference type="PANTHER" id="PTHR39515">
    <property type="entry name" value="CONSERVED PROTEIN"/>
    <property type="match status" value="1"/>
</dbReference>
<dbReference type="EMBL" id="JADPRT010000001">
    <property type="protein sequence ID" value="MBF9066742.1"/>
    <property type="molecule type" value="Genomic_DNA"/>
</dbReference>